<evidence type="ECO:0000313" key="3">
    <source>
        <dbReference type="Proteomes" id="UP000269945"/>
    </source>
</evidence>
<dbReference type="AlphaFoldDB" id="A0A9X9PVG4"/>
<evidence type="ECO:0000313" key="2">
    <source>
        <dbReference type="EMBL" id="VCW68208.1"/>
    </source>
</evidence>
<keyword evidence="3" id="KW-1185">Reference proteome</keyword>
<evidence type="ECO:0000256" key="1">
    <source>
        <dbReference type="SAM" id="SignalP"/>
    </source>
</evidence>
<dbReference type="EMBL" id="CYRY02003604">
    <property type="protein sequence ID" value="VCW68208.1"/>
    <property type="molecule type" value="Genomic_DNA"/>
</dbReference>
<feature type="chain" id="PRO_5041001063" evidence="1">
    <location>
        <begin position="19"/>
        <end position="148"/>
    </location>
</feature>
<proteinExistence type="predicted"/>
<accession>A0A9X9PVG4</accession>
<comment type="caution">
    <text evidence="2">The sequence shown here is derived from an EMBL/GenBank/DDBJ whole genome shotgun (WGS) entry which is preliminary data.</text>
</comment>
<gene>
    <name evidence="2" type="ORF">BN2614_LOCUS1</name>
</gene>
<feature type="signal peptide" evidence="1">
    <location>
        <begin position="1"/>
        <end position="18"/>
    </location>
</feature>
<sequence length="148" mass="16547">MPLLGILFFREIHSLVMATVLEFTECSNLPGPPGHNHLLLGSGILEEAAWWPAWQSQYPAPVLRGHHQASGGTRLIRAPLASSETWDRLQQAEAGGFFYIKITETPKGKLRKPHYASHIQAFLAPCNRVPCSKCKINSKQPIKKKKVR</sequence>
<organism evidence="2 3">
    <name type="scientific">Gulo gulo</name>
    <name type="common">Wolverine</name>
    <name type="synonym">Gluton</name>
    <dbReference type="NCBI Taxonomy" id="48420"/>
    <lineage>
        <taxon>Eukaryota</taxon>
        <taxon>Metazoa</taxon>
        <taxon>Chordata</taxon>
        <taxon>Craniata</taxon>
        <taxon>Vertebrata</taxon>
        <taxon>Euteleostomi</taxon>
        <taxon>Mammalia</taxon>
        <taxon>Eutheria</taxon>
        <taxon>Laurasiatheria</taxon>
        <taxon>Carnivora</taxon>
        <taxon>Caniformia</taxon>
        <taxon>Musteloidea</taxon>
        <taxon>Mustelidae</taxon>
        <taxon>Guloninae</taxon>
        <taxon>Gulo</taxon>
    </lineage>
</organism>
<keyword evidence="1" id="KW-0732">Signal</keyword>
<protein>
    <submittedName>
        <fullName evidence="2">Uncharacterized protein</fullName>
    </submittedName>
</protein>
<dbReference type="Proteomes" id="UP000269945">
    <property type="component" value="Unassembled WGS sequence"/>
</dbReference>
<name>A0A9X9PVG4_GULGU</name>
<reference evidence="2 3" key="1">
    <citation type="submission" date="2018-10" db="EMBL/GenBank/DDBJ databases">
        <authorList>
            <person name="Ekblom R."/>
            <person name="Jareborg N."/>
        </authorList>
    </citation>
    <scope>NUCLEOTIDE SEQUENCE [LARGE SCALE GENOMIC DNA]</scope>
    <source>
        <tissue evidence="2">Muscle</tissue>
    </source>
</reference>